<feature type="transmembrane region" description="Helical" evidence="1">
    <location>
        <begin position="330"/>
        <end position="351"/>
    </location>
</feature>
<feature type="transmembrane region" description="Helical" evidence="1">
    <location>
        <begin position="256"/>
        <end position="277"/>
    </location>
</feature>
<reference evidence="2" key="1">
    <citation type="journal article" date="2023" name="Mol. Phylogenet. Evol.">
        <title>Genome-scale phylogeny and comparative genomics of the fungal order Sordariales.</title>
        <authorList>
            <person name="Hensen N."/>
            <person name="Bonometti L."/>
            <person name="Westerberg I."/>
            <person name="Brannstrom I.O."/>
            <person name="Guillou S."/>
            <person name="Cros-Aarteil S."/>
            <person name="Calhoun S."/>
            <person name="Haridas S."/>
            <person name="Kuo A."/>
            <person name="Mondo S."/>
            <person name="Pangilinan J."/>
            <person name="Riley R."/>
            <person name="LaButti K."/>
            <person name="Andreopoulos B."/>
            <person name="Lipzen A."/>
            <person name="Chen C."/>
            <person name="Yan M."/>
            <person name="Daum C."/>
            <person name="Ng V."/>
            <person name="Clum A."/>
            <person name="Steindorff A."/>
            <person name="Ohm R.A."/>
            <person name="Martin F."/>
            <person name="Silar P."/>
            <person name="Natvig D.O."/>
            <person name="Lalanne C."/>
            <person name="Gautier V."/>
            <person name="Ament-Velasquez S.L."/>
            <person name="Kruys A."/>
            <person name="Hutchinson M.I."/>
            <person name="Powell A.J."/>
            <person name="Barry K."/>
            <person name="Miller A.N."/>
            <person name="Grigoriev I.V."/>
            <person name="Debuchy R."/>
            <person name="Gladieux P."/>
            <person name="Hiltunen Thoren M."/>
            <person name="Johannesson H."/>
        </authorList>
    </citation>
    <scope>NUCLEOTIDE SEQUENCE</scope>
    <source>
        <strain evidence="2">PSN243</strain>
    </source>
</reference>
<dbReference type="EMBL" id="MU865941">
    <property type="protein sequence ID" value="KAK4448765.1"/>
    <property type="molecule type" value="Genomic_DNA"/>
</dbReference>
<evidence type="ECO:0000313" key="2">
    <source>
        <dbReference type="EMBL" id="KAK4448765.1"/>
    </source>
</evidence>
<dbReference type="Proteomes" id="UP001321760">
    <property type="component" value="Unassembled WGS sequence"/>
</dbReference>
<protein>
    <submittedName>
        <fullName evidence="2">Uncharacterized protein</fullName>
    </submittedName>
</protein>
<organism evidence="2 3">
    <name type="scientific">Podospora aff. communis PSN243</name>
    <dbReference type="NCBI Taxonomy" id="3040156"/>
    <lineage>
        <taxon>Eukaryota</taxon>
        <taxon>Fungi</taxon>
        <taxon>Dikarya</taxon>
        <taxon>Ascomycota</taxon>
        <taxon>Pezizomycotina</taxon>
        <taxon>Sordariomycetes</taxon>
        <taxon>Sordariomycetidae</taxon>
        <taxon>Sordariales</taxon>
        <taxon>Podosporaceae</taxon>
        <taxon>Podospora</taxon>
    </lineage>
</organism>
<accession>A0AAV9GJU9</accession>
<reference evidence="2" key="2">
    <citation type="submission" date="2023-05" db="EMBL/GenBank/DDBJ databases">
        <authorList>
            <consortium name="Lawrence Berkeley National Laboratory"/>
            <person name="Steindorff A."/>
            <person name="Hensen N."/>
            <person name="Bonometti L."/>
            <person name="Westerberg I."/>
            <person name="Brannstrom I.O."/>
            <person name="Guillou S."/>
            <person name="Cros-Aarteil S."/>
            <person name="Calhoun S."/>
            <person name="Haridas S."/>
            <person name="Kuo A."/>
            <person name="Mondo S."/>
            <person name="Pangilinan J."/>
            <person name="Riley R."/>
            <person name="Labutti K."/>
            <person name="Andreopoulos B."/>
            <person name="Lipzen A."/>
            <person name="Chen C."/>
            <person name="Yanf M."/>
            <person name="Daum C."/>
            <person name="Ng V."/>
            <person name="Clum A."/>
            <person name="Ohm R."/>
            <person name="Martin F."/>
            <person name="Silar P."/>
            <person name="Natvig D."/>
            <person name="Lalanne C."/>
            <person name="Gautier V."/>
            <person name="Ament-Velasquez S.L."/>
            <person name="Kruys A."/>
            <person name="Hutchinson M.I."/>
            <person name="Powell A.J."/>
            <person name="Barry K."/>
            <person name="Miller A.N."/>
            <person name="Grigoriev I.V."/>
            <person name="Debuchy R."/>
            <person name="Gladieux P."/>
            <person name="Thoren M.H."/>
            <person name="Johannesson H."/>
        </authorList>
    </citation>
    <scope>NUCLEOTIDE SEQUENCE</scope>
    <source>
        <strain evidence="2">PSN243</strain>
    </source>
</reference>
<feature type="transmembrane region" description="Helical" evidence="1">
    <location>
        <begin position="20"/>
        <end position="42"/>
    </location>
</feature>
<dbReference type="AlphaFoldDB" id="A0AAV9GJU9"/>
<feature type="transmembrane region" description="Helical" evidence="1">
    <location>
        <begin position="289"/>
        <end position="310"/>
    </location>
</feature>
<proteinExistence type="predicted"/>
<name>A0AAV9GJU9_9PEZI</name>
<comment type="caution">
    <text evidence="2">The sequence shown here is derived from an EMBL/GenBank/DDBJ whole genome shotgun (WGS) entry which is preliminary data.</text>
</comment>
<keyword evidence="1" id="KW-0472">Membrane</keyword>
<evidence type="ECO:0000313" key="3">
    <source>
        <dbReference type="Proteomes" id="UP001321760"/>
    </source>
</evidence>
<gene>
    <name evidence="2" type="ORF">QBC34DRAFT_485423</name>
</gene>
<feature type="transmembrane region" description="Helical" evidence="1">
    <location>
        <begin position="171"/>
        <end position="189"/>
    </location>
</feature>
<keyword evidence="1" id="KW-1133">Transmembrane helix</keyword>
<sequence length="402" mass="43784">MDWSSPPFYPLTPQSSQIPFSEWITLLTLCLAPIIAHIAAGVPQPTYLNPRSDHHQHKPAWHNHLPHYNPISILHRYAAITDRRIRCLPGSWSPALMAASNALFWTESHGWDGSEAVASSCVAHLMHAPKRAHASLLSWESVKTAVVTLQGVQVVWLFAAGFAGRERLPSFAVDMIAFPVAVLGILRVWPACWLTDDYAFGGGVHGGARACVDAATVSAAEGGLDDWFRAGQDERGKLLKGVDGPFRGSGYWPSRVFRVVFILPLVGLLPVGVLTALPGPWHRTGRMSMTAYLGALLSTVNLLVAVGIYAYYAARGGCRSTVIPCISKAWYKVLTALFWIAWFGLAVVSAIETRRTPCGKYSTAREHMDAYHCPGTEFEVLSFVGTCQGVLGKSIGLYNVST</sequence>
<evidence type="ECO:0000256" key="1">
    <source>
        <dbReference type="SAM" id="Phobius"/>
    </source>
</evidence>
<keyword evidence="1" id="KW-0812">Transmembrane</keyword>
<keyword evidence="3" id="KW-1185">Reference proteome</keyword>